<comment type="subcellular location">
    <subcellularLocation>
        <location evidence="1">Membrane</location>
        <topology evidence="1">Single-pass membrane protein</topology>
    </subcellularLocation>
</comment>
<dbReference type="InterPro" id="IPR027417">
    <property type="entry name" value="P-loop_NTPase"/>
</dbReference>
<dbReference type="Pfam" id="PF00069">
    <property type="entry name" value="Pkinase"/>
    <property type="match status" value="1"/>
</dbReference>
<organism evidence="4 5">
    <name type="scientific">Nibrella viscosa</name>
    <dbReference type="NCBI Taxonomy" id="1084524"/>
    <lineage>
        <taxon>Bacteria</taxon>
        <taxon>Pseudomonadati</taxon>
        <taxon>Bacteroidota</taxon>
        <taxon>Cytophagia</taxon>
        <taxon>Cytophagales</taxon>
        <taxon>Spirosomataceae</taxon>
        <taxon>Nibrella</taxon>
    </lineage>
</organism>
<dbReference type="SUPFAM" id="SSF56112">
    <property type="entry name" value="Protein kinase-like (PK-like)"/>
    <property type="match status" value="1"/>
</dbReference>
<dbReference type="CDD" id="cd14014">
    <property type="entry name" value="STKc_PknB_like"/>
    <property type="match status" value="1"/>
</dbReference>
<dbReference type="SUPFAM" id="SSF55781">
    <property type="entry name" value="GAF domain-like"/>
    <property type="match status" value="1"/>
</dbReference>
<dbReference type="EMBL" id="BAABHB010000013">
    <property type="protein sequence ID" value="GAA4416133.1"/>
    <property type="molecule type" value="Genomic_DNA"/>
</dbReference>
<dbReference type="Gene3D" id="1.10.510.10">
    <property type="entry name" value="Transferase(Phosphotransferase) domain 1"/>
    <property type="match status" value="1"/>
</dbReference>
<feature type="domain" description="Protein kinase" evidence="2">
    <location>
        <begin position="1"/>
        <end position="271"/>
    </location>
</feature>
<evidence type="ECO:0000259" key="3">
    <source>
        <dbReference type="PROSITE" id="PS50125"/>
    </source>
</evidence>
<protein>
    <submittedName>
        <fullName evidence="4">AAA family ATPase</fullName>
    </submittedName>
</protein>
<dbReference type="SMART" id="SM00220">
    <property type="entry name" value="S_TKc"/>
    <property type="match status" value="1"/>
</dbReference>
<feature type="domain" description="Guanylate cyclase" evidence="3">
    <location>
        <begin position="1525"/>
        <end position="1651"/>
    </location>
</feature>
<dbReference type="SUPFAM" id="SSF48452">
    <property type="entry name" value="TPR-like"/>
    <property type="match status" value="2"/>
</dbReference>
<dbReference type="SUPFAM" id="SSF55073">
    <property type="entry name" value="Nucleotide cyclase"/>
    <property type="match status" value="1"/>
</dbReference>
<dbReference type="Gene3D" id="3.30.450.40">
    <property type="match status" value="1"/>
</dbReference>
<evidence type="ECO:0000313" key="4">
    <source>
        <dbReference type="EMBL" id="GAA4416133.1"/>
    </source>
</evidence>
<dbReference type="InterPro" id="IPR029787">
    <property type="entry name" value="Nucleotide_cyclase"/>
</dbReference>
<dbReference type="PANTHER" id="PTHR43642:SF1">
    <property type="entry name" value="HYBRID SIGNAL TRANSDUCTION HISTIDINE KINASE G"/>
    <property type="match status" value="1"/>
</dbReference>
<evidence type="ECO:0000313" key="5">
    <source>
        <dbReference type="Proteomes" id="UP001500936"/>
    </source>
</evidence>
<dbReference type="SMART" id="SM00044">
    <property type="entry name" value="CYCc"/>
    <property type="match status" value="1"/>
</dbReference>
<dbReference type="InterPro" id="IPR041664">
    <property type="entry name" value="AAA_16"/>
</dbReference>
<keyword evidence="5" id="KW-1185">Reference proteome</keyword>
<dbReference type="PROSITE" id="PS50125">
    <property type="entry name" value="GUANYLATE_CYCLASE_2"/>
    <property type="match status" value="1"/>
</dbReference>
<dbReference type="Pfam" id="PF13191">
    <property type="entry name" value="AAA_16"/>
    <property type="match status" value="1"/>
</dbReference>
<dbReference type="InterPro" id="IPR003018">
    <property type="entry name" value="GAF"/>
</dbReference>
<dbReference type="Pfam" id="PF00211">
    <property type="entry name" value="Guanylate_cyc"/>
    <property type="match status" value="1"/>
</dbReference>
<dbReference type="Gene3D" id="3.30.70.1230">
    <property type="entry name" value="Nucleotide cyclase"/>
    <property type="match status" value="1"/>
</dbReference>
<dbReference type="SMART" id="SM00065">
    <property type="entry name" value="GAF"/>
    <property type="match status" value="1"/>
</dbReference>
<comment type="caution">
    <text evidence="4">The sequence shown here is derived from an EMBL/GenBank/DDBJ whole genome shotgun (WGS) entry which is preliminary data.</text>
</comment>
<evidence type="ECO:0000256" key="1">
    <source>
        <dbReference type="ARBA" id="ARBA00004167"/>
    </source>
</evidence>
<proteinExistence type="predicted"/>
<dbReference type="PANTHER" id="PTHR43642">
    <property type="entry name" value="HYBRID SIGNAL TRANSDUCTION HISTIDINE KINASE G"/>
    <property type="match status" value="1"/>
</dbReference>
<dbReference type="RefSeq" id="WP_345270528.1">
    <property type="nucleotide sequence ID" value="NZ_BAABHB010000013.1"/>
</dbReference>
<reference evidence="5" key="1">
    <citation type="journal article" date="2019" name="Int. J. Syst. Evol. Microbiol.">
        <title>The Global Catalogue of Microorganisms (GCM) 10K type strain sequencing project: providing services to taxonomists for standard genome sequencing and annotation.</title>
        <authorList>
            <consortium name="The Broad Institute Genomics Platform"/>
            <consortium name="The Broad Institute Genome Sequencing Center for Infectious Disease"/>
            <person name="Wu L."/>
            <person name="Ma J."/>
        </authorList>
    </citation>
    <scope>NUCLEOTIDE SEQUENCE [LARGE SCALE GENOMIC DNA]</scope>
    <source>
        <strain evidence="5">JCM 17925</strain>
    </source>
</reference>
<dbReference type="InterPro" id="IPR001054">
    <property type="entry name" value="A/G_cyclase"/>
</dbReference>
<gene>
    <name evidence="4" type="ORF">GCM10023187_47310</name>
</gene>
<dbReference type="Pfam" id="PF01590">
    <property type="entry name" value="GAF"/>
    <property type="match status" value="1"/>
</dbReference>
<dbReference type="CDD" id="cd07302">
    <property type="entry name" value="CHD"/>
    <property type="match status" value="1"/>
</dbReference>
<evidence type="ECO:0000259" key="2">
    <source>
        <dbReference type="PROSITE" id="PS50011"/>
    </source>
</evidence>
<name>A0ABP8KUE2_9BACT</name>
<dbReference type="InterPro" id="IPR011990">
    <property type="entry name" value="TPR-like_helical_dom_sf"/>
</dbReference>
<dbReference type="PROSITE" id="PS50011">
    <property type="entry name" value="PROTEIN_KINASE_DOM"/>
    <property type="match status" value="1"/>
</dbReference>
<dbReference type="InterPro" id="IPR053159">
    <property type="entry name" value="Hybrid_Histidine_Kinase"/>
</dbReference>
<sequence length="1778" mass="200866">MVTYQNKKPKFRAENTVFYEAIEDSTQQKVFVQEIEDSYYSLDELVSLKNDYEITHDLPVTGVLKSLELVKMQHSIALVKEYFNGIPLSEFITDRRLPITDCLTIGIEMARVIEQIHAQQIIHKGINPANFIIDPDTLQLRLFNFSTATLLHKEQVEINRFERVKGSLFYISPEQTGRMNRSVDYRTDLYSLGVTLYHLFCGQLPFRYQQVTELVHAHLAKQPEELCILNPNIPYPLSAIVMKLLAKNAEDRYQSAKSLKSDLQQCLHLYQQTGAITAFVPGKDELSSTFSISEKLYGRRQEIQQLNDMLDKARNGSVELMLIAGYSGVGKTRLINEIHKPIAKENGYFTSGKFDQYNRNNPYSAIANAFGSLIRQFLTESPAEFTNWQKTVAAALDGDGQVLIDVIPELELLIGKQQSALKLGFSETQDRFFKLFTRFIQAIATEANPLVVFIDDLQWADSGSLELLYTLLTEPELRHVLLIGAYRDNEVTPITPSHPLMLMLERLSGIRKAVITLTLNELNKEEVNQLIADSLHREAESTYELTAQVMKKTGGNPFFINQFLLKLVQEDLIYFDSTIGTWQWNLGGISSMNITDNVVDLVVTKIQTLSSATQHVLKLASCIGNRFDLDTLSLISEKEKFRVTRLLWEAIKEELLTPVNQRSQHFNDQLWVELDVKDYSGNAVFKFSHDRIQQAAYSLIANNEKKITHLHIGRLLRRNLDPKKLNDTVFDVVVHFNSAADLITDREERIAVAQLNYIAAERAKNANSYQPALLYYRTGMAFISQADAPALYSDFLIARSECEYFCGNYAAAEETFDAAFSNAHDDLGKAEILARKMQLYENTSRHTEAIRTALKGLNLLGIHLPEKPGTISITVELLKVKYFLRNKSIDDLKDAPNLTSPKLILAMKILMNLWGPAYLHNQNLLALSILRMVNISARFGNSPPSALAYSFYGFVCCAQLNDIKNGYDYGKLGLWLNEKFDDKTLRSKVYVIYGGCIAHWHDNFNDTLDYLRKAHEVGIEANDLIYAGYALNFLTKNQFLGGEDLDTVYGSMKRCLHFGRQVYHLTTLHHLLVEARQICALMGIPEDPAVFMDSTNVSTHMEQLIAFAEKDGVPLPLTAHYIYQAELCYLFGEYEQALAYFEKGEKSIASMLGLVEEARLSFFLSLTLLALCRENKITQKEALGKVKAHQKRMRKWADNAKGNFKAKYLLVAAEEAAIRNQFANASHLFREAKAAAETSNIIQDIALINEQAGTFYKQQGLDEIGNSLLGEAIINYMHWGAKAKANQLKAKYPQKAVLTPTSLPSIADAFPITSTSSIDLQSIFKAATVISGEVVFEKLLEKLLRIVLENAGAETGIIILEKNGSLVAVAESSIELETVTHLDDIPVNRIENLPQSIVQFVYHTLETLIVSNAHNDMRFAKDPYLNAKKPKSILCQPILQHGNVIAIIYLENNLAVDVFTPARFEVLKLLSGQIAVSVQNALLYKKELELSRAYQRFVPVDFLSALGHQSILQVKLGDSIDKDMTVMFCDIRSFTSISERLTPKESFDLINEYLALVGPIVRNNNGFINHYLGDGFIALFKDNPVDALRATIEINNKLAIYNSGRINTNNYPLILGTGLHTGHISMGIIGDNERHDANVISDAVNISSRLEGLTKHFGVRTILSEETLSRIPDTYEFLFRFLGRVKVKGKEKVLVIYEMVNAEEAEIRKRKQQNLNTYQKGINAYYSKNFDEAILAFKQVLSQNPDDIPARLYLQRAERLIAMPLPSDWDGIEQMLEK</sequence>
<dbReference type="InterPro" id="IPR011009">
    <property type="entry name" value="Kinase-like_dom_sf"/>
</dbReference>
<dbReference type="Proteomes" id="UP001500936">
    <property type="component" value="Unassembled WGS sequence"/>
</dbReference>
<accession>A0ABP8KUE2</accession>
<dbReference type="Gene3D" id="3.40.50.300">
    <property type="entry name" value="P-loop containing nucleotide triphosphate hydrolases"/>
    <property type="match status" value="1"/>
</dbReference>
<dbReference type="InterPro" id="IPR029016">
    <property type="entry name" value="GAF-like_dom_sf"/>
</dbReference>
<dbReference type="SUPFAM" id="SSF52540">
    <property type="entry name" value="P-loop containing nucleoside triphosphate hydrolases"/>
    <property type="match status" value="1"/>
</dbReference>
<dbReference type="InterPro" id="IPR000719">
    <property type="entry name" value="Prot_kinase_dom"/>
</dbReference>